<comment type="caution">
    <text evidence="2">The sequence shown here is derived from an EMBL/GenBank/DDBJ whole genome shotgun (WGS) entry which is preliminary data.</text>
</comment>
<name>A0A917GXI6_9FLAO</name>
<feature type="transmembrane region" description="Helical" evidence="1">
    <location>
        <begin position="43"/>
        <end position="61"/>
    </location>
</feature>
<feature type="transmembrane region" description="Helical" evidence="1">
    <location>
        <begin position="385"/>
        <end position="403"/>
    </location>
</feature>
<feature type="transmembrane region" description="Helical" evidence="1">
    <location>
        <begin position="7"/>
        <end position="31"/>
    </location>
</feature>
<dbReference type="PANTHER" id="PTHR37422">
    <property type="entry name" value="TEICHURONIC ACID BIOSYNTHESIS PROTEIN TUAE"/>
    <property type="match status" value="1"/>
</dbReference>
<keyword evidence="1" id="KW-0472">Membrane</keyword>
<feature type="transmembrane region" description="Helical" evidence="1">
    <location>
        <begin position="169"/>
        <end position="190"/>
    </location>
</feature>
<dbReference type="RefSeq" id="WP_188467002.1">
    <property type="nucleotide sequence ID" value="NZ_BMFQ01000004.1"/>
</dbReference>
<dbReference type="InterPro" id="IPR051533">
    <property type="entry name" value="WaaL-like"/>
</dbReference>
<evidence type="ECO:0000313" key="2">
    <source>
        <dbReference type="EMBL" id="GGG60179.1"/>
    </source>
</evidence>
<feature type="transmembrane region" description="Helical" evidence="1">
    <location>
        <begin position="330"/>
        <end position="350"/>
    </location>
</feature>
<gene>
    <name evidence="2" type="ORF">GCM10010976_33670</name>
</gene>
<dbReference type="EMBL" id="BMFQ01000004">
    <property type="protein sequence ID" value="GGG60179.1"/>
    <property type="molecule type" value="Genomic_DNA"/>
</dbReference>
<organism evidence="2 3">
    <name type="scientific">Bizionia arctica</name>
    <dbReference type="NCBI Taxonomy" id="1495645"/>
    <lineage>
        <taxon>Bacteria</taxon>
        <taxon>Pseudomonadati</taxon>
        <taxon>Bacteroidota</taxon>
        <taxon>Flavobacteriia</taxon>
        <taxon>Flavobacteriales</taxon>
        <taxon>Flavobacteriaceae</taxon>
        <taxon>Bizionia</taxon>
    </lineage>
</organism>
<evidence type="ECO:0000256" key="1">
    <source>
        <dbReference type="SAM" id="Phobius"/>
    </source>
</evidence>
<reference evidence="2" key="1">
    <citation type="journal article" date="2014" name="Int. J. Syst. Evol. Microbiol.">
        <title>Complete genome sequence of Corynebacterium casei LMG S-19264T (=DSM 44701T), isolated from a smear-ripened cheese.</title>
        <authorList>
            <consortium name="US DOE Joint Genome Institute (JGI-PGF)"/>
            <person name="Walter F."/>
            <person name="Albersmeier A."/>
            <person name="Kalinowski J."/>
            <person name="Ruckert C."/>
        </authorList>
    </citation>
    <scope>NUCLEOTIDE SEQUENCE</scope>
    <source>
        <strain evidence="2">CGMCC 1.12751</strain>
    </source>
</reference>
<feature type="transmembrane region" description="Helical" evidence="1">
    <location>
        <begin position="246"/>
        <end position="265"/>
    </location>
</feature>
<dbReference type="AlphaFoldDB" id="A0A917GXI6"/>
<dbReference type="PANTHER" id="PTHR37422:SF13">
    <property type="entry name" value="LIPOPOLYSACCHARIDE BIOSYNTHESIS PROTEIN PA4999-RELATED"/>
    <property type="match status" value="1"/>
</dbReference>
<keyword evidence="3" id="KW-1185">Reference proteome</keyword>
<dbReference type="Proteomes" id="UP000625976">
    <property type="component" value="Unassembled WGS sequence"/>
</dbReference>
<reference evidence="2" key="2">
    <citation type="submission" date="2020-09" db="EMBL/GenBank/DDBJ databases">
        <authorList>
            <person name="Sun Q."/>
            <person name="Zhou Y."/>
        </authorList>
    </citation>
    <scope>NUCLEOTIDE SEQUENCE</scope>
    <source>
        <strain evidence="2">CGMCC 1.12751</strain>
    </source>
</reference>
<sequence length="408" mass="46785">MILIPLIILFVIVITKMQKGMFMAFLVLVATKSIIDAFWESKFGPLSILALQGVLIPILFFDILKKRKTVPKFWLRTANIYLVAMSFGLVWGFLEKPLGAFENVFLSLNAYLGFFIIPLLINKQSDFRKLLIAIMIGGIFPILVSLYQFQTGVIFQVRQTVGLIRYVGFYHDAFPVRFYGLMTLMAVLIYNTLFITKSIWLKIFMVLISMGAIFSIYLVFTKAGVGIIGLWIVLLLLFSKSKVKQVFSIIVGLSVIFIVFGDTFYNSIEQLFSKEIGYEAGDVKDVRYTLAGRGYIWDSAWNFWTTKQTIFFQWMGDGIVRPVHNEFLRVLMANGIIGLLLLVIFVFTMVKNVFKIHKTIRVFGLMLLGMYMIDCIGLVPGVYYYYNILVWGLIGLLLLRKDLFIKKI</sequence>
<feature type="transmembrane region" description="Helical" evidence="1">
    <location>
        <begin position="100"/>
        <end position="121"/>
    </location>
</feature>
<evidence type="ECO:0000313" key="3">
    <source>
        <dbReference type="Proteomes" id="UP000625976"/>
    </source>
</evidence>
<feature type="transmembrane region" description="Helical" evidence="1">
    <location>
        <begin position="73"/>
        <end position="94"/>
    </location>
</feature>
<keyword evidence="1" id="KW-0812">Transmembrane</keyword>
<evidence type="ECO:0008006" key="4">
    <source>
        <dbReference type="Google" id="ProtNLM"/>
    </source>
</evidence>
<protein>
    <recommendedName>
        <fullName evidence="4">O-antigen ligase domain-containing protein</fullName>
    </recommendedName>
</protein>
<accession>A0A917GXI6</accession>
<proteinExistence type="predicted"/>
<feature type="transmembrane region" description="Helical" evidence="1">
    <location>
        <begin position="130"/>
        <end position="149"/>
    </location>
</feature>
<keyword evidence="1" id="KW-1133">Transmembrane helix</keyword>
<feature type="transmembrane region" description="Helical" evidence="1">
    <location>
        <begin position="223"/>
        <end position="239"/>
    </location>
</feature>